<evidence type="ECO:0000313" key="2">
    <source>
        <dbReference type="EMBL" id="GFU17361.1"/>
    </source>
</evidence>
<proteinExistence type="predicted"/>
<feature type="compositionally biased region" description="Basic and acidic residues" evidence="1">
    <location>
        <begin position="27"/>
        <end position="37"/>
    </location>
</feature>
<evidence type="ECO:0000256" key="1">
    <source>
        <dbReference type="SAM" id="MobiDB-lite"/>
    </source>
</evidence>
<name>A0A8X6QC68_NEPPI</name>
<reference evidence="2" key="1">
    <citation type="submission" date="2020-08" db="EMBL/GenBank/DDBJ databases">
        <title>Multicomponent nature underlies the extraordinary mechanical properties of spider dragline silk.</title>
        <authorList>
            <person name="Kono N."/>
            <person name="Nakamura H."/>
            <person name="Mori M."/>
            <person name="Yoshida Y."/>
            <person name="Ohtoshi R."/>
            <person name="Malay A.D."/>
            <person name="Moran D.A.P."/>
            <person name="Tomita M."/>
            <person name="Numata K."/>
            <person name="Arakawa K."/>
        </authorList>
    </citation>
    <scope>NUCLEOTIDE SEQUENCE</scope>
</reference>
<dbReference type="Proteomes" id="UP000887013">
    <property type="component" value="Unassembled WGS sequence"/>
</dbReference>
<organism evidence="2 3">
    <name type="scientific">Nephila pilipes</name>
    <name type="common">Giant wood spider</name>
    <name type="synonym">Nephila maculata</name>
    <dbReference type="NCBI Taxonomy" id="299642"/>
    <lineage>
        <taxon>Eukaryota</taxon>
        <taxon>Metazoa</taxon>
        <taxon>Ecdysozoa</taxon>
        <taxon>Arthropoda</taxon>
        <taxon>Chelicerata</taxon>
        <taxon>Arachnida</taxon>
        <taxon>Araneae</taxon>
        <taxon>Araneomorphae</taxon>
        <taxon>Entelegynae</taxon>
        <taxon>Araneoidea</taxon>
        <taxon>Nephilidae</taxon>
        <taxon>Nephila</taxon>
    </lineage>
</organism>
<feature type="region of interest" description="Disordered" evidence="1">
    <location>
        <begin position="19"/>
        <end position="55"/>
    </location>
</feature>
<dbReference type="AlphaFoldDB" id="A0A8X6QC68"/>
<evidence type="ECO:0000313" key="3">
    <source>
        <dbReference type="Proteomes" id="UP000887013"/>
    </source>
</evidence>
<keyword evidence="3" id="KW-1185">Reference proteome</keyword>
<dbReference type="EMBL" id="BMAW01030632">
    <property type="protein sequence ID" value="GFU17361.1"/>
    <property type="molecule type" value="Genomic_DNA"/>
</dbReference>
<accession>A0A8X6QC68</accession>
<sequence length="95" mass="10794">MLRVSFGIRGISLWRQSSPCHPGSRRFGTEQLRRDASGKVVDGQGSPEVRRGRRSQETGDFIRKIVVESSRAIESWSFTELNILRSGARVHRQQV</sequence>
<protein>
    <submittedName>
        <fullName evidence="2">Uncharacterized protein</fullName>
    </submittedName>
</protein>
<gene>
    <name evidence="2" type="ORF">NPIL_479571</name>
</gene>
<comment type="caution">
    <text evidence="2">The sequence shown here is derived from an EMBL/GenBank/DDBJ whole genome shotgun (WGS) entry which is preliminary data.</text>
</comment>